<keyword evidence="4" id="KW-0808">Transferase</keyword>
<name>A0A7S3V8Q5_9STRA</name>
<evidence type="ECO:0000259" key="9">
    <source>
        <dbReference type="Pfam" id="PF00432"/>
    </source>
</evidence>
<keyword evidence="5" id="KW-0479">Metal-binding</keyword>
<evidence type="ECO:0000313" key="10">
    <source>
        <dbReference type="EMBL" id="CAE0463992.1"/>
    </source>
</evidence>
<dbReference type="PANTHER" id="PTHR11774">
    <property type="entry name" value="GERANYLGERANYL TRANSFERASE TYPE BETA SUBUNIT"/>
    <property type="match status" value="1"/>
</dbReference>
<protein>
    <recommendedName>
        <fullName evidence="9">Prenyltransferase alpha-alpha toroid domain-containing protein</fullName>
    </recommendedName>
</protein>
<dbReference type="AlphaFoldDB" id="A0A7S3V8Q5"/>
<dbReference type="Pfam" id="PF00432">
    <property type="entry name" value="Prenyltrans"/>
    <property type="match status" value="1"/>
</dbReference>
<evidence type="ECO:0000256" key="3">
    <source>
        <dbReference type="ARBA" id="ARBA00022602"/>
    </source>
</evidence>
<feature type="domain" description="Prenyltransferase alpha-alpha toroid" evidence="9">
    <location>
        <begin position="43"/>
        <end position="235"/>
    </location>
</feature>
<dbReference type="Gene3D" id="1.50.10.20">
    <property type="match status" value="1"/>
</dbReference>
<dbReference type="EMBL" id="HBIO01011357">
    <property type="protein sequence ID" value="CAE0463992.1"/>
    <property type="molecule type" value="Transcribed_RNA"/>
</dbReference>
<dbReference type="GO" id="GO:0004662">
    <property type="term" value="F:CAAX-protein geranylgeranyltransferase activity"/>
    <property type="evidence" value="ECO:0007669"/>
    <property type="project" value="TreeGrafter"/>
</dbReference>
<evidence type="ECO:0000256" key="4">
    <source>
        <dbReference type="ARBA" id="ARBA00022679"/>
    </source>
</evidence>
<keyword evidence="6" id="KW-0677">Repeat</keyword>
<keyword evidence="3" id="KW-0637">Prenyltransferase</keyword>
<dbReference type="GO" id="GO:0005953">
    <property type="term" value="C:CAAX-protein geranylgeranyltransferase complex"/>
    <property type="evidence" value="ECO:0007669"/>
    <property type="project" value="TreeGrafter"/>
</dbReference>
<evidence type="ECO:0000256" key="7">
    <source>
        <dbReference type="ARBA" id="ARBA00022833"/>
    </source>
</evidence>
<evidence type="ECO:0000256" key="8">
    <source>
        <dbReference type="SAM" id="MobiDB-lite"/>
    </source>
</evidence>
<feature type="compositionally biased region" description="Low complexity" evidence="8">
    <location>
        <begin position="174"/>
        <end position="186"/>
    </location>
</feature>
<reference evidence="10" key="1">
    <citation type="submission" date="2021-01" db="EMBL/GenBank/DDBJ databases">
        <authorList>
            <person name="Corre E."/>
            <person name="Pelletier E."/>
            <person name="Niang G."/>
            <person name="Scheremetjew M."/>
            <person name="Finn R."/>
            <person name="Kale V."/>
            <person name="Holt S."/>
            <person name="Cochrane G."/>
            <person name="Meng A."/>
            <person name="Brown T."/>
            <person name="Cohen L."/>
        </authorList>
    </citation>
    <scope>NUCLEOTIDE SEQUENCE</scope>
    <source>
        <strain evidence="10">MM31A-1</strain>
    </source>
</reference>
<dbReference type="InterPro" id="IPR045089">
    <property type="entry name" value="PGGT1B-like"/>
</dbReference>
<comment type="cofactor">
    <cofactor evidence="1">
        <name>Zn(2+)</name>
        <dbReference type="ChEBI" id="CHEBI:29105"/>
    </cofactor>
</comment>
<dbReference type="PANTHER" id="PTHR11774:SF4">
    <property type="entry name" value="GERANYLGERANYL TRANSFERASE TYPE-1 SUBUNIT BETA"/>
    <property type="match status" value="1"/>
</dbReference>
<organism evidence="10">
    <name type="scientific">Chaetoceros debilis</name>
    <dbReference type="NCBI Taxonomy" id="122233"/>
    <lineage>
        <taxon>Eukaryota</taxon>
        <taxon>Sar</taxon>
        <taxon>Stramenopiles</taxon>
        <taxon>Ochrophyta</taxon>
        <taxon>Bacillariophyta</taxon>
        <taxon>Coscinodiscophyceae</taxon>
        <taxon>Chaetocerotophycidae</taxon>
        <taxon>Chaetocerotales</taxon>
        <taxon>Chaetocerotaceae</taxon>
        <taxon>Chaetoceros</taxon>
    </lineage>
</organism>
<evidence type="ECO:0000256" key="2">
    <source>
        <dbReference type="ARBA" id="ARBA00010497"/>
    </source>
</evidence>
<dbReference type="InterPro" id="IPR008930">
    <property type="entry name" value="Terpenoid_cyclase/PrenylTrfase"/>
</dbReference>
<comment type="similarity">
    <text evidence="2">Belongs to the protein prenyltransferase subunit beta family.</text>
</comment>
<proteinExistence type="inferred from homology"/>
<evidence type="ECO:0000256" key="6">
    <source>
        <dbReference type="ARBA" id="ARBA00022737"/>
    </source>
</evidence>
<gene>
    <name evidence="10" type="ORF">CDEB00056_LOCUS8833</name>
</gene>
<accession>A0A7S3V8Q5</accession>
<dbReference type="GO" id="GO:0046872">
    <property type="term" value="F:metal ion binding"/>
    <property type="evidence" value="ECO:0007669"/>
    <property type="project" value="UniProtKB-KW"/>
</dbReference>
<feature type="region of interest" description="Disordered" evidence="8">
    <location>
        <begin position="1"/>
        <end position="39"/>
    </location>
</feature>
<evidence type="ECO:0000256" key="1">
    <source>
        <dbReference type="ARBA" id="ARBA00001947"/>
    </source>
</evidence>
<feature type="region of interest" description="Disordered" evidence="8">
    <location>
        <begin position="168"/>
        <end position="187"/>
    </location>
</feature>
<evidence type="ECO:0000256" key="5">
    <source>
        <dbReference type="ARBA" id="ARBA00022723"/>
    </source>
</evidence>
<keyword evidence="7" id="KW-0862">Zinc</keyword>
<dbReference type="SUPFAM" id="SSF48239">
    <property type="entry name" value="Terpenoid cyclases/Protein prenyltransferases"/>
    <property type="match status" value="1"/>
</dbReference>
<sequence>MDKASPCPTGNETETKGPIHSASSMGETGAESEQPDPDPEIQFTRLKHIQYFANCLRGTLPKAYCKLETNRLTLVHFAVQSLEMLNFFDEPDLVERYEIRKEHIINWIYSLQVVVVQQQGSTSRNDGNAGFKGGTFLGNMSMSMNANANHLLKESCDCDTKTSSGTCSSVDTESCSGSGSGSSSSSCDKELKYDTGHLAMNYTALCTLITLGDDLERVDRRGMIQSLKQLQLPDGR</sequence>
<dbReference type="InterPro" id="IPR001330">
    <property type="entry name" value="Prenyltrans"/>
</dbReference>